<gene>
    <name evidence="2" type="ORF">OXPF_18260</name>
</gene>
<keyword evidence="1" id="KW-0472">Membrane</keyword>
<dbReference type="AlphaFoldDB" id="A0A0P8X1Q0"/>
<sequence length="211" mass="24358">MMILYIIGCIFLFLFLFLILFISIPIEYCMEGQKYGAAYIKSEVMLFFNLMKFVFHKEAGKRAEMTIKILFFSFSPDMSSHQSKKKDTRKKKNKKASVKITKELIKKLLSAIGEAFVHIKPKVFQAEGKIGFDDPYHTGILSAFVCSLPLRHEGFNVNIEPVFDREVMEGKLVIQGRIIPAVLIWIALKLLISRPVRNILFKERKKNAYAK</sequence>
<name>A0A0P8X1Q0_9CLOT</name>
<organism evidence="2 3">
    <name type="scientific">Oxobacter pfennigii</name>
    <dbReference type="NCBI Taxonomy" id="36849"/>
    <lineage>
        <taxon>Bacteria</taxon>
        <taxon>Bacillati</taxon>
        <taxon>Bacillota</taxon>
        <taxon>Clostridia</taxon>
        <taxon>Eubacteriales</taxon>
        <taxon>Clostridiaceae</taxon>
        <taxon>Oxobacter</taxon>
    </lineage>
</organism>
<evidence type="ECO:0008006" key="4">
    <source>
        <dbReference type="Google" id="ProtNLM"/>
    </source>
</evidence>
<accession>A0A0P8X1Q0</accession>
<keyword evidence="3" id="KW-1185">Reference proteome</keyword>
<dbReference type="Proteomes" id="UP000050326">
    <property type="component" value="Unassembled WGS sequence"/>
</dbReference>
<evidence type="ECO:0000256" key="1">
    <source>
        <dbReference type="SAM" id="Phobius"/>
    </source>
</evidence>
<keyword evidence="1" id="KW-1133">Transmembrane helix</keyword>
<keyword evidence="1" id="KW-0812">Transmembrane</keyword>
<proteinExistence type="predicted"/>
<feature type="transmembrane region" description="Helical" evidence="1">
    <location>
        <begin position="172"/>
        <end position="192"/>
    </location>
</feature>
<evidence type="ECO:0000313" key="2">
    <source>
        <dbReference type="EMBL" id="KPU44740.1"/>
    </source>
</evidence>
<protein>
    <recommendedName>
        <fullName evidence="4">DUF2953 domain-containing protein</fullName>
    </recommendedName>
</protein>
<dbReference type="Pfam" id="PF11167">
    <property type="entry name" value="DUF2953"/>
    <property type="match status" value="1"/>
</dbReference>
<comment type="caution">
    <text evidence="2">The sequence shown here is derived from an EMBL/GenBank/DDBJ whole genome shotgun (WGS) entry which is preliminary data.</text>
</comment>
<evidence type="ECO:0000313" key="3">
    <source>
        <dbReference type="Proteomes" id="UP000050326"/>
    </source>
</evidence>
<dbReference type="STRING" id="36849.OXPF_18260"/>
<dbReference type="InterPro" id="IPR021338">
    <property type="entry name" value="DUF2953"/>
</dbReference>
<dbReference type="EMBL" id="LKET01000029">
    <property type="protein sequence ID" value="KPU44740.1"/>
    <property type="molecule type" value="Genomic_DNA"/>
</dbReference>
<reference evidence="2 3" key="1">
    <citation type="submission" date="2015-09" db="EMBL/GenBank/DDBJ databases">
        <title>Genome sequence of Oxobacter pfennigii DSM 3222.</title>
        <authorList>
            <person name="Poehlein A."/>
            <person name="Bengelsdorf F.R."/>
            <person name="Schiel-Bengelsdorf B."/>
            <person name="Duerre P."/>
            <person name="Daniel R."/>
        </authorList>
    </citation>
    <scope>NUCLEOTIDE SEQUENCE [LARGE SCALE GENOMIC DNA]</scope>
    <source>
        <strain evidence="2 3">DSM 3222</strain>
    </source>
</reference>